<dbReference type="SUPFAM" id="SSF53697">
    <property type="entry name" value="SIS domain"/>
    <property type="match status" value="1"/>
</dbReference>
<evidence type="ECO:0000256" key="11">
    <source>
        <dbReference type="ARBA" id="ARBA00077905"/>
    </source>
</evidence>
<dbReference type="PANTHER" id="PTHR10088">
    <property type="entry name" value="GLUCOKINASE REGULATORY PROTEIN"/>
    <property type="match status" value="1"/>
</dbReference>
<dbReference type="EC" id="4.2.1.126" evidence="9 13"/>
<dbReference type="InterPro" id="IPR040190">
    <property type="entry name" value="MURQ/GCKR"/>
</dbReference>
<dbReference type="InterPro" id="IPR046348">
    <property type="entry name" value="SIS_dom_sf"/>
</dbReference>
<comment type="pathway">
    <text evidence="6">Amino-sugar metabolism; 1,6-anhydro-N-acetylmuramate degradation.</text>
</comment>
<evidence type="ECO:0000256" key="2">
    <source>
        <dbReference type="ARBA" id="ARBA00023239"/>
    </source>
</evidence>
<evidence type="ECO:0000256" key="9">
    <source>
        <dbReference type="ARBA" id="ARBA00067056"/>
    </source>
</evidence>
<gene>
    <name evidence="16" type="primary">murQ2</name>
    <name evidence="13" type="synonym">murQ</name>
    <name evidence="16" type="ORF">rosag_27280</name>
</gene>
<dbReference type="PROSITE" id="PS01272">
    <property type="entry name" value="GCKR"/>
    <property type="match status" value="1"/>
</dbReference>
<dbReference type="PROSITE" id="PS51464">
    <property type="entry name" value="SIS"/>
    <property type="match status" value="1"/>
</dbReference>
<evidence type="ECO:0000256" key="14">
    <source>
        <dbReference type="SAM" id="MobiDB-lite"/>
    </source>
</evidence>
<evidence type="ECO:0000313" key="17">
    <source>
        <dbReference type="Proteomes" id="UP001161325"/>
    </source>
</evidence>
<comment type="similarity">
    <text evidence="8 13">Belongs to the GCKR-like family. MurNAc-6-P etherase subfamily.</text>
</comment>
<feature type="domain" description="SIS" evidence="15">
    <location>
        <begin position="67"/>
        <end position="231"/>
    </location>
</feature>
<feature type="compositionally biased region" description="Basic and acidic residues" evidence="14">
    <location>
        <begin position="13"/>
        <end position="23"/>
    </location>
</feature>
<dbReference type="InterPro" id="IPR005488">
    <property type="entry name" value="Etherase_MurQ"/>
</dbReference>
<evidence type="ECO:0000256" key="4">
    <source>
        <dbReference type="ARBA" id="ARBA00051747"/>
    </source>
</evidence>
<dbReference type="GO" id="GO:0097367">
    <property type="term" value="F:carbohydrate derivative binding"/>
    <property type="evidence" value="ECO:0007669"/>
    <property type="project" value="InterPro"/>
</dbReference>
<dbReference type="NCBIfam" id="NF003915">
    <property type="entry name" value="PRK05441.1"/>
    <property type="match status" value="1"/>
</dbReference>
<dbReference type="FunFam" id="1.10.8.1080:FF:000001">
    <property type="entry name" value="N-acetylmuramic acid 6-phosphate etherase"/>
    <property type="match status" value="1"/>
</dbReference>
<dbReference type="NCBIfam" id="TIGR00274">
    <property type="entry name" value="N-acetylmuramic acid 6-phosphate etherase"/>
    <property type="match status" value="1"/>
</dbReference>
<comment type="pathway">
    <text evidence="5 13">Amino-sugar metabolism; N-acetylmuramate degradation.</text>
</comment>
<dbReference type="Gene3D" id="3.40.50.10490">
    <property type="entry name" value="Glucose-6-phosphate isomerase like protein, domain 1"/>
    <property type="match status" value="1"/>
</dbReference>
<dbReference type="InterPro" id="IPR001347">
    <property type="entry name" value="SIS_dom"/>
</dbReference>
<dbReference type="Proteomes" id="UP001161325">
    <property type="component" value="Unassembled WGS sequence"/>
</dbReference>
<dbReference type="GO" id="GO:0016803">
    <property type="term" value="F:ether hydrolase activity"/>
    <property type="evidence" value="ECO:0007669"/>
    <property type="project" value="TreeGrafter"/>
</dbReference>
<dbReference type="Gene3D" id="1.10.8.1080">
    <property type="match status" value="1"/>
</dbReference>
<dbReference type="CDD" id="cd05007">
    <property type="entry name" value="SIS_Etherase"/>
    <property type="match status" value="1"/>
</dbReference>
<keyword evidence="17" id="KW-1185">Reference proteome</keyword>
<comment type="miscellaneous">
    <text evidence="13">A lyase-type mechanism (elimination/hydration) is suggested for the cleavage of the lactyl ether bond of MurNAc 6-phosphate, with the formation of an alpha,beta-unsaturated aldehyde intermediate with (E)-stereochemistry, followed by the syn addition of water to give product.</text>
</comment>
<organism evidence="16 17">
    <name type="scientific">Roseisolibacter agri</name>
    <dbReference type="NCBI Taxonomy" id="2014610"/>
    <lineage>
        <taxon>Bacteria</taxon>
        <taxon>Pseudomonadati</taxon>
        <taxon>Gemmatimonadota</taxon>
        <taxon>Gemmatimonadia</taxon>
        <taxon>Gemmatimonadales</taxon>
        <taxon>Gemmatimonadaceae</taxon>
        <taxon>Roseisolibacter</taxon>
    </lineage>
</organism>
<evidence type="ECO:0000256" key="6">
    <source>
        <dbReference type="ARBA" id="ARBA00060595"/>
    </source>
</evidence>
<dbReference type="GO" id="GO:0016835">
    <property type="term" value="F:carbon-oxygen lyase activity"/>
    <property type="evidence" value="ECO:0007669"/>
    <property type="project" value="UniProtKB-UniRule"/>
</dbReference>
<dbReference type="Pfam" id="PF22645">
    <property type="entry name" value="GKRP_SIS_N"/>
    <property type="match status" value="1"/>
</dbReference>
<accession>A0AA37V1H5</accession>
<dbReference type="GO" id="GO:0009254">
    <property type="term" value="P:peptidoglycan turnover"/>
    <property type="evidence" value="ECO:0007669"/>
    <property type="project" value="TreeGrafter"/>
</dbReference>
<keyword evidence="3 13" id="KW-0119">Carbohydrate metabolism</keyword>
<dbReference type="FunFam" id="3.40.50.10490:FF:000014">
    <property type="entry name" value="N-acetylmuramic acid 6-phosphate etherase"/>
    <property type="match status" value="1"/>
</dbReference>
<feature type="active site" evidence="13">
    <location>
        <position position="126"/>
    </location>
</feature>
<comment type="catalytic activity">
    <reaction evidence="4 13">
        <text>N-acetyl-D-muramate 6-phosphate + H2O = N-acetyl-D-glucosamine 6-phosphate + (R)-lactate</text>
        <dbReference type="Rhea" id="RHEA:26410"/>
        <dbReference type="ChEBI" id="CHEBI:15377"/>
        <dbReference type="ChEBI" id="CHEBI:16004"/>
        <dbReference type="ChEBI" id="CHEBI:57513"/>
        <dbReference type="ChEBI" id="CHEBI:58722"/>
        <dbReference type="EC" id="4.2.1.126"/>
    </reaction>
</comment>
<feature type="region of interest" description="Disordered" evidence="14">
    <location>
        <begin position="1"/>
        <end position="23"/>
    </location>
</feature>
<comment type="caution">
    <text evidence="16">The sequence shown here is derived from an EMBL/GenBank/DDBJ whole genome shotgun (WGS) entry which is preliminary data.</text>
</comment>
<dbReference type="AlphaFoldDB" id="A0AA37V1H5"/>
<evidence type="ECO:0000313" key="16">
    <source>
        <dbReference type="EMBL" id="GLC26215.1"/>
    </source>
</evidence>
<reference evidence="16" key="1">
    <citation type="submission" date="2022-08" db="EMBL/GenBank/DDBJ databases">
        <title>Draft genome sequencing of Roseisolibacter agri AW1220.</title>
        <authorList>
            <person name="Tobiishi Y."/>
            <person name="Tonouchi A."/>
        </authorList>
    </citation>
    <scope>NUCLEOTIDE SEQUENCE</scope>
    <source>
        <strain evidence="16">AW1220</strain>
    </source>
</reference>
<comment type="pathway">
    <text evidence="7">Cell wall biogenesis.</text>
</comment>
<evidence type="ECO:0000256" key="13">
    <source>
        <dbReference type="HAMAP-Rule" id="MF_00068"/>
    </source>
</evidence>
<evidence type="ECO:0000256" key="5">
    <source>
        <dbReference type="ARBA" id="ARBA00060532"/>
    </source>
</evidence>
<protein>
    <recommendedName>
        <fullName evidence="10 13">N-acetylmuramic acid 6-phosphate etherase</fullName>
        <shortName evidence="13">MurNAc-6-P etherase</shortName>
        <ecNumber evidence="9 13">4.2.1.126</ecNumber>
    </recommendedName>
    <alternativeName>
        <fullName evidence="12 13">N-acetylmuramic acid 6-phosphate hydrolase</fullName>
    </alternativeName>
    <alternativeName>
        <fullName evidence="11 13">N-acetylmuramic acid 6-phosphate lyase</fullName>
    </alternativeName>
</protein>
<sequence length="324" mass="33585">MALPPTPRPHSVTVRESRVTEQRNPRTVDIDLASPLGIVDLMNAEDRTVADAVASQREQIAQAVAETEATFRRGGRLFYAGAGTSGRLGVLDASECPPTFGVGFDLVQGMIAGGEAAMFRAQEGAEDSPEGGARDVDARGVRAGDFVIGIAASGTTPYVRGVLARAKELGARTAIVACSPPPAATLEHVDVPIVTITGPEVLTGSTRLKAGTATKLVLNTITTGAMIRVGKAYGNLMVDLRATNVKLVDRSERIVMEVCGVAREDARALIERSGGSVKTAIVMQKLGVDRDAAERALEEAGGVIRRVVPDAPPPVTAGAGADGA</sequence>
<dbReference type="PANTHER" id="PTHR10088:SF4">
    <property type="entry name" value="GLUCOKINASE REGULATORY PROTEIN"/>
    <property type="match status" value="1"/>
</dbReference>
<dbReference type="NCBIfam" id="NF009222">
    <property type="entry name" value="PRK12570.1"/>
    <property type="match status" value="1"/>
</dbReference>
<keyword evidence="2 13" id="KW-0456">Lyase</keyword>
<comment type="subunit">
    <text evidence="1 13">Homodimer.</text>
</comment>
<dbReference type="EMBL" id="BRXS01000004">
    <property type="protein sequence ID" value="GLC26215.1"/>
    <property type="molecule type" value="Genomic_DNA"/>
</dbReference>
<evidence type="ECO:0000256" key="8">
    <source>
        <dbReference type="ARBA" id="ARBA00061234"/>
    </source>
</evidence>
<dbReference type="GO" id="GO:0046348">
    <property type="term" value="P:amino sugar catabolic process"/>
    <property type="evidence" value="ECO:0007669"/>
    <property type="project" value="InterPro"/>
</dbReference>
<evidence type="ECO:0000256" key="3">
    <source>
        <dbReference type="ARBA" id="ARBA00023277"/>
    </source>
</evidence>
<feature type="active site" description="Proton donor" evidence="13">
    <location>
        <position position="95"/>
    </location>
</feature>
<proteinExistence type="inferred from homology"/>
<evidence type="ECO:0000256" key="1">
    <source>
        <dbReference type="ARBA" id="ARBA00011738"/>
    </source>
</evidence>
<evidence type="ECO:0000256" key="10">
    <source>
        <dbReference type="ARBA" id="ARBA00070061"/>
    </source>
</evidence>
<evidence type="ECO:0000259" key="15">
    <source>
        <dbReference type="PROSITE" id="PS51464"/>
    </source>
</evidence>
<comment type="function">
    <text evidence="13">Specifically catalyzes the cleavage of the D-lactyl ether substituent of MurNAc 6-phosphate, producing GlcNAc 6-phosphate and D-lactate.</text>
</comment>
<evidence type="ECO:0000256" key="7">
    <source>
        <dbReference type="ARBA" id="ARBA00060672"/>
    </source>
</evidence>
<dbReference type="InterPro" id="IPR005486">
    <property type="entry name" value="Glucokinase_regulatory_CS"/>
</dbReference>
<dbReference type="HAMAP" id="MF_00068">
    <property type="entry name" value="MurQ"/>
    <property type="match status" value="1"/>
</dbReference>
<name>A0AA37V1H5_9BACT</name>
<evidence type="ECO:0000256" key="12">
    <source>
        <dbReference type="ARBA" id="ARBA00084049"/>
    </source>
</evidence>